<accession>A0ABS4UK66</accession>
<reference evidence="3 4" key="1">
    <citation type="submission" date="2021-03" db="EMBL/GenBank/DDBJ databases">
        <title>Sequencing the genomes of 1000 actinobacteria strains.</title>
        <authorList>
            <person name="Klenk H.-P."/>
        </authorList>
    </citation>
    <scope>NUCLEOTIDE SEQUENCE [LARGE SCALE GENOMIC DNA]</scope>
    <source>
        <strain evidence="3 4">DSM 18824</strain>
    </source>
</reference>
<dbReference type="Gene3D" id="3.60.10.10">
    <property type="entry name" value="Endonuclease/exonuclease/phosphatase"/>
    <property type="match status" value="1"/>
</dbReference>
<organism evidence="3 4">
    <name type="scientific">Kribbella aluminosa</name>
    <dbReference type="NCBI Taxonomy" id="416017"/>
    <lineage>
        <taxon>Bacteria</taxon>
        <taxon>Bacillati</taxon>
        <taxon>Actinomycetota</taxon>
        <taxon>Actinomycetes</taxon>
        <taxon>Propionibacteriales</taxon>
        <taxon>Kribbellaceae</taxon>
        <taxon>Kribbella</taxon>
    </lineage>
</organism>
<comment type="caution">
    <text evidence="3">The sequence shown here is derived from an EMBL/GenBank/DDBJ whole genome shotgun (WGS) entry which is preliminary data.</text>
</comment>
<dbReference type="Proteomes" id="UP000755585">
    <property type="component" value="Unassembled WGS sequence"/>
</dbReference>
<evidence type="ECO:0000256" key="1">
    <source>
        <dbReference type="SAM" id="MobiDB-lite"/>
    </source>
</evidence>
<feature type="domain" description="Endonuclease/exonuclease/phosphatase" evidence="2">
    <location>
        <begin position="4"/>
        <end position="57"/>
    </location>
</feature>
<sequence length="140" mass="15179">MRFMTWNVWGRLGDGWLRRQRAIAETVCGQRPDFVALQEIWSSDGEAQAGLLGLALGMTPVFAPSRMPQDPDPGVQLGLGTDSLRFITGCLDWEGDDQRERSAQATSLAALVSELKTGGDEDHGRPPSDHYAVVADVPVG</sequence>
<protein>
    <recommendedName>
        <fullName evidence="2">Endonuclease/exonuclease/phosphatase domain-containing protein</fullName>
    </recommendedName>
</protein>
<gene>
    <name evidence="3" type="ORF">JOF29_003136</name>
</gene>
<dbReference type="EMBL" id="JAGINT010000001">
    <property type="protein sequence ID" value="MBP2352053.1"/>
    <property type="molecule type" value="Genomic_DNA"/>
</dbReference>
<evidence type="ECO:0000259" key="2">
    <source>
        <dbReference type="Pfam" id="PF03372"/>
    </source>
</evidence>
<feature type="region of interest" description="Disordered" evidence="1">
    <location>
        <begin position="117"/>
        <end position="140"/>
    </location>
</feature>
<dbReference type="SUPFAM" id="SSF56219">
    <property type="entry name" value="DNase I-like"/>
    <property type="match status" value="1"/>
</dbReference>
<dbReference type="Pfam" id="PF03372">
    <property type="entry name" value="Exo_endo_phos"/>
    <property type="match status" value="1"/>
</dbReference>
<dbReference type="InterPro" id="IPR005135">
    <property type="entry name" value="Endo/exonuclease/phosphatase"/>
</dbReference>
<name>A0ABS4UK66_9ACTN</name>
<evidence type="ECO:0000313" key="3">
    <source>
        <dbReference type="EMBL" id="MBP2352053.1"/>
    </source>
</evidence>
<feature type="compositionally biased region" description="Basic and acidic residues" evidence="1">
    <location>
        <begin position="117"/>
        <end position="128"/>
    </location>
</feature>
<evidence type="ECO:0000313" key="4">
    <source>
        <dbReference type="Proteomes" id="UP000755585"/>
    </source>
</evidence>
<keyword evidence="4" id="KW-1185">Reference proteome</keyword>
<dbReference type="InterPro" id="IPR036691">
    <property type="entry name" value="Endo/exonu/phosph_ase_sf"/>
</dbReference>
<proteinExistence type="predicted"/>